<dbReference type="Pfam" id="PF13476">
    <property type="entry name" value="AAA_23"/>
    <property type="match status" value="1"/>
</dbReference>
<organism evidence="2 3">
    <name type="scientific">Aphanocapsa feldmannii 277cV</name>
    <dbReference type="NCBI Taxonomy" id="2507553"/>
    <lineage>
        <taxon>Bacteria</taxon>
        <taxon>Bacillati</taxon>
        <taxon>Cyanobacteriota</taxon>
        <taxon>Cyanophyceae</taxon>
        <taxon>Oscillatoriophycideae</taxon>
        <taxon>Chroococcales</taxon>
        <taxon>Microcystaceae</taxon>
        <taxon>Aphanocapsa</taxon>
    </lineage>
</organism>
<dbReference type="AlphaFoldDB" id="A0A524RR97"/>
<dbReference type="SUPFAM" id="SSF52540">
    <property type="entry name" value="P-loop containing nucleoside triphosphate hydrolases"/>
    <property type="match status" value="1"/>
</dbReference>
<dbReference type="InterPro" id="IPR027417">
    <property type="entry name" value="P-loop_NTPase"/>
</dbReference>
<dbReference type="GO" id="GO:0016887">
    <property type="term" value="F:ATP hydrolysis activity"/>
    <property type="evidence" value="ECO:0007669"/>
    <property type="project" value="InterPro"/>
</dbReference>
<evidence type="ECO:0000313" key="2">
    <source>
        <dbReference type="EMBL" id="TGG96858.1"/>
    </source>
</evidence>
<accession>A0A524RR97</accession>
<gene>
    <name evidence="2" type="ORF">ERJ67_00490</name>
</gene>
<name>A0A524RR97_9CHRO</name>
<dbReference type="Proteomes" id="UP000317990">
    <property type="component" value="Unassembled WGS sequence"/>
</dbReference>
<proteinExistence type="predicted"/>
<dbReference type="Gene3D" id="3.40.50.300">
    <property type="entry name" value="P-loop containing nucleotide triphosphate hydrolases"/>
    <property type="match status" value="1"/>
</dbReference>
<dbReference type="EMBL" id="SRMO01000001">
    <property type="protein sequence ID" value="TGG96858.1"/>
    <property type="molecule type" value="Genomic_DNA"/>
</dbReference>
<protein>
    <submittedName>
        <fullName evidence="2">DUF2813 domain-containing protein</fullName>
    </submittedName>
</protein>
<reference evidence="2 3" key="1">
    <citation type="journal article" date="2019" name="mSystems">
        <title>Life at home and on the roam: Genomic adaptions reflect the dual lifestyle of an intracellular, facultative symbiont.</title>
        <authorList>
            <person name="Burgsdorf I."/>
        </authorList>
    </citation>
    <scope>NUCLEOTIDE SEQUENCE [LARGE SCALE GENOMIC DNA]</scope>
    <source>
        <strain evidence="2">277cV</strain>
    </source>
</reference>
<dbReference type="GO" id="GO:0006302">
    <property type="term" value="P:double-strand break repair"/>
    <property type="evidence" value="ECO:0007669"/>
    <property type="project" value="InterPro"/>
</dbReference>
<feature type="domain" description="Rad50/SbcC-type AAA" evidence="1">
    <location>
        <begin position="27"/>
        <end position="122"/>
    </location>
</feature>
<comment type="caution">
    <text evidence="2">The sequence shown here is derived from an EMBL/GenBank/DDBJ whole genome shotgun (WGS) entry which is preliminary data.</text>
</comment>
<dbReference type="InterPro" id="IPR038729">
    <property type="entry name" value="Rad50/SbcC_AAA"/>
</dbReference>
<evidence type="ECO:0000259" key="1">
    <source>
        <dbReference type="Pfam" id="PF13476"/>
    </source>
</evidence>
<evidence type="ECO:0000313" key="3">
    <source>
        <dbReference type="Proteomes" id="UP000317990"/>
    </source>
</evidence>
<sequence>MRIEKQLEKVWNNLQAKKSHLRDYLDEIHLSGIRGIDDLRVRFDYPVSIISGSNCSGKSTLLFAAACAYKVPGAGIKDFVPSSLFPDYRPNKGNHQDKRDIVTLSFEYTTPTGRRSMRWQRRKGWNRSFFGRKGAKQPERPIYLRTLTNLSNPSEVRGVLQMSRLATPPQEYHLTASQISFAQQLLPFQYDNVVNLTNG</sequence>